<keyword evidence="1" id="KW-0472">Membrane</keyword>
<dbReference type="Proteomes" id="UP000886469">
    <property type="component" value="Unassembled WGS sequence"/>
</dbReference>
<comment type="caution">
    <text evidence="3">The sequence shown here is derived from an EMBL/GenBank/DDBJ whole genome shotgun (WGS) entry which is preliminary data.</text>
</comment>
<keyword evidence="1" id="KW-1133">Transmembrane helix</keyword>
<feature type="domain" description="Ice-binding protein C-terminal" evidence="2">
    <location>
        <begin position="277"/>
        <end position="300"/>
    </location>
</feature>
<name>A0ABX1TCQ6_9PROT</name>
<evidence type="ECO:0000259" key="2">
    <source>
        <dbReference type="Pfam" id="PF07589"/>
    </source>
</evidence>
<proteinExistence type="predicted"/>
<reference evidence="3" key="1">
    <citation type="submission" date="2019-03" db="EMBL/GenBank/DDBJ databases">
        <title>Metabolic reconstructions from genomes of highly enriched 'Candidatus Accumulibacter' and 'Candidatus Competibacter' bioreactor populations.</title>
        <authorList>
            <person name="Annavajhala M.K."/>
            <person name="Welles L."/>
            <person name="Abbas B."/>
            <person name="Sorokin D."/>
            <person name="Park H."/>
            <person name="Van Loosdrecht M."/>
            <person name="Chandran K."/>
        </authorList>
    </citation>
    <scope>NUCLEOTIDE SEQUENCE</scope>
    <source>
        <strain evidence="3">SBR_L</strain>
    </source>
</reference>
<evidence type="ECO:0000313" key="3">
    <source>
        <dbReference type="EMBL" id="NMQ06168.1"/>
    </source>
</evidence>
<dbReference type="EMBL" id="SPMX01000037">
    <property type="protein sequence ID" value="NMQ06168.1"/>
    <property type="molecule type" value="Genomic_DNA"/>
</dbReference>
<sequence>MAGLDFRLGTRAMYMPTIIANSTLFVNSYYYIYMPTFLPIFWFLAMNQRLTSRAPGRSARLFNSLNCRKKPMYKRRFLHCAIIVVACVPALAAAVPTYTAIDLGTLGGAHAGASAINDSGQIAGGSTTNSGNYHAYIYSGGVMTDLGALGGNESIALGINNAGEVTGGSFYNTSRGDNHDFLYSIGIMTDLGTLGGTNSVAYDINDLGQITGMASTPDDARMNTFLYSDGIMTSLGDLMCCSGRPNFGIGINNSSQIVAETHSLYRSYLLTPVPDAAVPEPGSLLLLATALGGVFGLRRKENC</sequence>
<feature type="transmembrane region" description="Helical" evidence="1">
    <location>
        <begin position="77"/>
        <end position="95"/>
    </location>
</feature>
<keyword evidence="1" id="KW-0812">Transmembrane</keyword>
<evidence type="ECO:0000313" key="4">
    <source>
        <dbReference type="Proteomes" id="UP000886469"/>
    </source>
</evidence>
<gene>
    <name evidence="3" type="ORF">E4Q08_13375</name>
</gene>
<dbReference type="Pfam" id="PF07589">
    <property type="entry name" value="PEP-CTERM"/>
    <property type="match status" value="1"/>
</dbReference>
<feature type="transmembrane region" description="Helical" evidence="1">
    <location>
        <begin position="30"/>
        <end position="47"/>
    </location>
</feature>
<dbReference type="NCBIfam" id="TIGR02913">
    <property type="entry name" value="HAF_rpt"/>
    <property type="match status" value="3"/>
</dbReference>
<keyword evidence="4" id="KW-1185">Reference proteome</keyword>
<dbReference type="InterPro" id="IPR013424">
    <property type="entry name" value="Ice-binding_C"/>
</dbReference>
<accession>A0ABX1TCQ6</accession>
<organism evidence="3 4">
    <name type="scientific">Candidatus Accumulibacter contiguus</name>
    <dbReference type="NCBI Taxonomy" id="2954381"/>
    <lineage>
        <taxon>Bacteria</taxon>
        <taxon>Pseudomonadati</taxon>
        <taxon>Pseudomonadota</taxon>
        <taxon>Betaproteobacteria</taxon>
        <taxon>Candidatus Accumulibacter</taxon>
    </lineage>
</organism>
<dbReference type="NCBIfam" id="TIGR02595">
    <property type="entry name" value="PEP_CTERM"/>
    <property type="match status" value="1"/>
</dbReference>
<protein>
    <submittedName>
        <fullName evidence="3">PEP-CTERM sorting domain-containing protein</fullName>
    </submittedName>
</protein>
<evidence type="ECO:0000256" key="1">
    <source>
        <dbReference type="SAM" id="Phobius"/>
    </source>
</evidence>
<dbReference type="InterPro" id="IPR014262">
    <property type="entry name" value="HAF_rpt"/>
</dbReference>